<evidence type="ECO:0000313" key="3">
    <source>
        <dbReference type="Proteomes" id="UP000219573"/>
    </source>
</evidence>
<keyword evidence="1" id="KW-0472">Membrane</keyword>
<name>A0A285HDK8_9FIRM</name>
<feature type="transmembrane region" description="Helical" evidence="1">
    <location>
        <begin position="38"/>
        <end position="57"/>
    </location>
</feature>
<keyword evidence="1" id="KW-0812">Transmembrane</keyword>
<dbReference type="InterPro" id="IPR008407">
    <property type="entry name" value="Brnchd-chn_aa_trnsp_AzlD"/>
</dbReference>
<dbReference type="AlphaFoldDB" id="A0A285HDK8"/>
<protein>
    <submittedName>
        <fullName evidence="2">Branched-chain amino acid transport protein</fullName>
    </submittedName>
</protein>
<feature type="transmembrane region" description="Helical" evidence="1">
    <location>
        <begin position="69"/>
        <end position="96"/>
    </location>
</feature>
<dbReference type="EMBL" id="OBDZ01000017">
    <property type="protein sequence ID" value="SNY33810.1"/>
    <property type="molecule type" value="Genomic_DNA"/>
</dbReference>
<dbReference type="OrthoDB" id="9811308at2"/>
<proteinExistence type="predicted"/>
<dbReference type="RefSeq" id="WP_097018387.1">
    <property type="nucleotide sequence ID" value="NZ_OBDZ01000017.1"/>
</dbReference>
<gene>
    <name evidence="2" type="ORF">SAMN06265827_11772</name>
</gene>
<keyword evidence="3" id="KW-1185">Reference proteome</keyword>
<evidence type="ECO:0000256" key="1">
    <source>
        <dbReference type="SAM" id="Phobius"/>
    </source>
</evidence>
<evidence type="ECO:0000313" key="2">
    <source>
        <dbReference type="EMBL" id="SNY33810.1"/>
    </source>
</evidence>
<keyword evidence="1" id="KW-1133">Transmembrane helix</keyword>
<dbReference type="Proteomes" id="UP000219573">
    <property type="component" value="Unassembled WGS sequence"/>
</dbReference>
<dbReference type="Pfam" id="PF05437">
    <property type="entry name" value="AzlD"/>
    <property type="match status" value="1"/>
</dbReference>
<feature type="transmembrane region" description="Helical" evidence="1">
    <location>
        <begin position="6"/>
        <end position="26"/>
    </location>
</feature>
<sequence length="100" mass="10757">MNNIWLLLIAMGAVTYIPRMLPMIFLQDIKLPPFLKRVLEFIPIAALSALIFPGIIYSTDSINSAITGGVIAVILAWLEVDLLVVVGGGIGGVLLVELLL</sequence>
<reference evidence="3" key="1">
    <citation type="submission" date="2017-09" db="EMBL/GenBank/DDBJ databases">
        <authorList>
            <person name="Varghese N."/>
            <person name="Submissions S."/>
        </authorList>
    </citation>
    <scope>NUCLEOTIDE SEQUENCE [LARGE SCALE GENOMIC DNA]</scope>
    <source>
        <strain evidence="3">MSL47</strain>
    </source>
</reference>
<organism evidence="2 3">
    <name type="scientific">Orenia metallireducens</name>
    <dbReference type="NCBI Taxonomy" id="1413210"/>
    <lineage>
        <taxon>Bacteria</taxon>
        <taxon>Bacillati</taxon>
        <taxon>Bacillota</taxon>
        <taxon>Clostridia</taxon>
        <taxon>Halanaerobiales</taxon>
        <taxon>Halobacteroidaceae</taxon>
        <taxon>Orenia</taxon>
    </lineage>
</organism>
<accession>A0A285HDK8</accession>